<dbReference type="Proteomes" id="UP000078560">
    <property type="component" value="Unassembled WGS sequence"/>
</dbReference>
<accession>A0A1A8VW75</accession>
<dbReference type="EMBL" id="FLQU01000323">
    <property type="protein sequence ID" value="SBS83944.1"/>
    <property type="molecule type" value="Genomic_DNA"/>
</dbReference>
<gene>
    <name evidence="1" type="ORF">POVCU2_0023670</name>
</gene>
<name>A0A1A8VW75_PLAOA</name>
<evidence type="ECO:0000313" key="2">
    <source>
        <dbReference type="Proteomes" id="UP000078560"/>
    </source>
</evidence>
<protein>
    <submittedName>
        <fullName evidence="1">Uncharacterized protein</fullName>
    </submittedName>
</protein>
<dbReference type="AlphaFoldDB" id="A0A1A8VW75"/>
<evidence type="ECO:0000313" key="1">
    <source>
        <dbReference type="EMBL" id="SBS83944.1"/>
    </source>
</evidence>
<reference evidence="2" key="1">
    <citation type="submission" date="2016-05" db="EMBL/GenBank/DDBJ databases">
        <authorList>
            <person name="Naeem Raeece"/>
        </authorList>
    </citation>
    <scope>NUCLEOTIDE SEQUENCE [LARGE SCALE GENOMIC DNA]</scope>
</reference>
<proteinExistence type="predicted"/>
<organism evidence="1 2">
    <name type="scientific">Plasmodium ovale curtisi</name>
    <dbReference type="NCBI Taxonomy" id="864141"/>
    <lineage>
        <taxon>Eukaryota</taxon>
        <taxon>Sar</taxon>
        <taxon>Alveolata</taxon>
        <taxon>Apicomplexa</taxon>
        <taxon>Aconoidasida</taxon>
        <taxon>Haemosporida</taxon>
        <taxon>Plasmodiidae</taxon>
        <taxon>Plasmodium</taxon>
        <taxon>Plasmodium (Plasmodium)</taxon>
    </lineage>
</organism>
<sequence length="70" mass="8079">MRNDQYEGKQINLHATVAGDGCNCNEVLRNDVLHNEVLRNDVLHNEVLRNEVLRNDVSCNDVFREIIAIF</sequence>